<accession>A0AAF0ALM6</accession>
<evidence type="ECO:0000259" key="1">
    <source>
        <dbReference type="Pfam" id="PF02464"/>
    </source>
</evidence>
<dbReference type="EMBL" id="CP114976">
    <property type="protein sequence ID" value="WBE26546.1"/>
    <property type="molecule type" value="Genomic_DNA"/>
</dbReference>
<dbReference type="Gene3D" id="3.90.950.20">
    <property type="entry name" value="CinA-like"/>
    <property type="match status" value="1"/>
</dbReference>
<sequence length="177" mass="18531">MLAITWLADQLGQQLLLKNAAVTTAESCTGGGIAEAITRIAGSSAWFEVGFVTYSNAQKTHVLKVAADAVQRDGAVSQTVVEAMARGAQLQSGAEYAVAVSGVAGPGGGSPEKPVGTVWLAWADGTQVESGCWRFAGDRHAVRQQTVQAALAGLLCVMQGQPANTWQEWLKKHLPNQ</sequence>
<dbReference type="SUPFAM" id="SSF142433">
    <property type="entry name" value="CinA-like"/>
    <property type="match status" value="1"/>
</dbReference>
<dbReference type="InterPro" id="IPR008136">
    <property type="entry name" value="CinA_C"/>
</dbReference>
<dbReference type="InterPro" id="IPR036653">
    <property type="entry name" value="CinA-like_C"/>
</dbReference>
<gene>
    <name evidence="2" type="ORF">O6P33_05415</name>
</gene>
<dbReference type="Proteomes" id="UP001212189">
    <property type="component" value="Chromosome"/>
</dbReference>
<proteinExistence type="predicted"/>
<reference evidence="2 3" key="1">
    <citation type="submission" date="2022-12" db="EMBL/GenBank/DDBJ databases">
        <title>Coexistence and Characterization of a Novel Tigecycline Resistance gene tet(X) variant and blaNDM-1 in a Pseudomonas caeni Isolate of Chicken Origin.</title>
        <authorList>
            <person name="Lu X."/>
            <person name="Zhang L."/>
            <person name="Li R."/>
            <person name="Wang Z."/>
        </authorList>
    </citation>
    <scope>NUCLEOTIDE SEQUENCE [LARGE SCALE GENOMIC DNA]</scope>
    <source>
        <strain evidence="2 3">CE14</strain>
    </source>
</reference>
<name>A0AAF0ALM6_9GAMM</name>
<protein>
    <submittedName>
        <fullName evidence="2">Nicotinamide-nucleotide amidohydrolase family protein</fullName>
    </submittedName>
</protein>
<dbReference type="NCBIfam" id="TIGR00199">
    <property type="entry name" value="PncC_domain"/>
    <property type="match status" value="1"/>
</dbReference>
<dbReference type="KEGG" id="dce:O6P33_05415"/>
<organism evidence="2 3">
    <name type="scientific">Denitrificimonas caeni</name>
    <dbReference type="NCBI Taxonomy" id="521720"/>
    <lineage>
        <taxon>Bacteria</taxon>
        <taxon>Pseudomonadati</taxon>
        <taxon>Pseudomonadota</taxon>
        <taxon>Gammaproteobacteria</taxon>
        <taxon>Pseudomonadales</taxon>
        <taxon>Pseudomonadaceae</taxon>
        <taxon>Denitrificimonas</taxon>
    </lineage>
</organism>
<evidence type="ECO:0000313" key="3">
    <source>
        <dbReference type="Proteomes" id="UP001212189"/>
    </source>
</evidence>
<evidence type="ECO:0000313" key="2">
    <source>
        <dbReference type="EMBL" id="WBE26546.1"/>
    </source>
</evidence>
<feature type="domain" description="CinA C-terminal" evidence="1">
    <location>
        <begin position="7"/>
        <end position="155"/>
    </location>
</feature>
<dbReference type="Pfam" id="PF02464">
    <property type="entry name" value="CinA"/>
    <property type="match status" value="1"/>
</dbReference>
<dbReference type="AlphaFoldDB" id="A0AAF0ALM6"/>
<keyword evidence="3" id="KW-1185">Reference proteome</keyword>
<dbReference type="RefSeq" id="WP_269819467.1">
    <property type="nucleotide sequence ID" value="NZ_CP114976.1"/>
</dbReference>